<geneLocation type="plastid" evidence="8"/>
<dbReference type="NCBIfam" id="TIGR01050">
    <property type="entry name" value="rpsS_bact"/>
    <property type="match status" value="1"/>
</dbReference>
<evidence type="ECO:0000256" key="5">
    <source>
        <dbReference type="ARBA" id="ARBA00023274"/>
    </source>
</evidence>
<evidence type="ECO:0000256" key="3">
    <source>
        <dbReference type="ARBA" id="ARBA00022884"/>
    </source>
</evidence>
<dbReference type="HAMAP" id="MF_00531">
    <property type="entry name" value="Ribosomal_uS19"/>
    <property type="match status" value="1"/>
</dbReference>
<dbReference type="RefSeq" id="YP_009330493.1">
    <property type="nucleotide sequence ID" value="NC_032288.1"/>
</dbReference>
<dbReference type="InterPro" id="IPR020934">
    <property type="entry name" value="Ribosomal_uS19_CS"/>
</dbReference>
<name>A0A1L2F1P0_9PHAE</name>
<evidence type="ECO:0000256" key="2">
    <source>
        <dbReference type="ARBA" id="ARBA00022730"/>
    </source>
</evidence>
<dbReference type="InterPro" id="IPR005732">
    <property type="entry name" value="Ribosomal_uS19_bac-type"/>
</dbReference>
<dbReference type="FunFam" id="3.30.860.10:FF:000001">
    <property type="entry name" value="30S ribosomal protein S19"/>
    <property type="match status" value="1"/>
</dbReference>
<dbReference type="AlphaFoldDB" id="A0A1L2F1P0"/>
<keyword evidence="2" id="KW-0699">rRNA-binding</keyword>
<comment type="similarity">
    <text evidence="1 7">Belongs to the universal ribosomal protein uS19 family.</text>
</comment>
<accession>A0A1L2F1P0</accession>
<dbReference type="PANTHER" id="PTHR11880:SF8">
    <property type="entry name" value="SMALL RIBOSOMAL SUBUNIT PROTEIN US19M"/>
    <property type="match status" value="1"/>
</dbReference>
<evidence type="ECO:0000256" key="6">
    <source>
        <dbReference type="ARBA" id="ARBA00035253"/>
    </source>
</evidence>
<protein>
    <recommendedName>
        <fullName evidence="6">Small ribosomal subunit protein uS19c</fullName>
    </recommendedName>
</protein>
<dbReference type="EMBL" id="KU255795">
    <property type="protein sequence ID" value="ANS72265.1"/>
    <property type="molecule type" value="Genomic_DNA"/>
</dbReference>
<proteinExistence type="inferred from homology"/>
<sequence length="94" mass="11030">MARSFRKGPFIAYHLLQKIEKMNKAENKNIIKTWSRSSMIIPSMIGHTIAVYNGKQHIPLFISEQIIGHKLGEFVPTRNFRSHLKNSDRRLKRK</sequence>
<gene>
    <name evidence="8" type="primary">rps19</name>
</gene>
<dbReference type="PRINTS" id="PR00975">
    <property type="entry name" value="RIBOSOMALS19"/>
</dbReference>
<keyword evidence="5 7" id="KW-0687">Ribonucleoprotein</keyword>
<dbReference type="PANTHER" id="PTHR11880">
    <property type="entry name" value="RIBOSOMAL PROTEIN S19P FAMILY MEMBER"/>
    <property type="match status" value="1"/>
</dbReference>
<keyword evidence="4 7" id="KW-0689">Ribosomal protein</keyword>
<keyword evidence="8" id="KW-0934">Plastid</keyword>
<evidence type="ECO:0000256" key="4">
    <source>
        <dbReference type="ARBA" id="ARBA00022980"/>
    </source>
</evidence>
<reference evidence="8" key="1">
    <citation type="submission" date="2015-12" db="EMBL/GenBank/DDBJ databases">
        <title>Complete organellar genomes of the endangered brown algae Coccophora langsdorfii.</title>
        <authorList>
            <person name="Graf L."/>
        </authorList>
    </citation>
    <scope>NUCLEOTIDE SEQUENCE</scope>
</reference>
<organism evidence="8">
    <name type="scientific">Coccophora langsdorfii</name>
    <dbReference type="NCBI Taxonomy" id="74099"/>
    <lineage>
        <taxon>Eukaryota</taxon>
        <taxon>Sar</taxon>
        <taxon>Stramenopiles</taxon>
        <taxon>Ochrophyta</taxon>
        <taxon>PX clade</taxon>
        <taxon>Phaeophyceae</taxon>
        <taxon>Fucales</taxon>
        <taxon>Sargassaceae</taxon>
        <taxon>Coccophora</taxon>
    </lineage>
</organism>
<dbReference type="GeneID" id="30685486"/>
<dbReference type="GO" id="GO:0003735">
    <property type="term" value="F:structural constituent of ribosome"/>
    <property type="evidence" value="ECO:0007669"/>
    <property type="project" value="InterPro"/>
</dbReference>
<dbReference type="InterPro" id="IPR002222">
    <property type="entry name" value="Ribosomal_uS19"/>
</dbReference>
<dbReference type="PROSITE" id="PS00323">
    <property type="entry name" value="RIBOSOMAL_S19"/>
    <property type="match status" value="1"/>
</dbReference>
<dbReference type="Pfam" id="PF00203">
    <property type="entry name" value="Ribosomal_S19"/>
    <property type="match status" value="1"/>
</dbReference>
<dbReference type="InterPro" id="IPR023575">
    <property type="entry name" value="Ribosomal_uS19_SF"/>
</dbReference>
<evidence type="ECO:0000256" key="7">
    <source>
        <dbReference type="RuleBase" id="RU003485"/>
    </source>
</evidence>
<dbReference type="SUPFAM" id="SSF54570">
    <property type="entry name" value="Ribosomal protein S19"/>
    <property type="match status" value="1"/>
</dbReference>
<keyword evidence="3" id="KW-0694">RNA-binding</keyword>
<dbReference type="GO" id="GO:0000028">
    <property type="term" value="P:ribosomal small subunit assembly"/>
    <property type="evidence" value="ECO:0007669"/>
    <property type="project" value="TreeGrafter"/>
</dbReference>
<dbReference type="PIRSF" id="PIRSF002144">
    <property type="entry name" value="Ribosomal_S19"/>
    <property type="match status" value="1"/>
</dbReference>
<dbReference type="GO" id="GO:0006412">
    <property type="term" value="P:translation"/>
    <property type="evidence" value="ECO:0007669"/>
    <property type="project" value="InterPro"/>
</dbReference>
<dbReference type="GO" id="GO:0019843">
    <property type="term" value="F:rRNA binding"/>
    <property type="evidence" value="ECO:0007669"/>
    <property type="project" value="UniProtKB-KW"/>
</dbReference>
<dbReference type="Gene3D" id="3.30.860.10">
    <property type="entry name" value="30s Ribosomal Protein S19, Chain A"/>
    <property type="match status" value="1"/>
</dbReference>
<evidence type="ECO:0000313" key="8">
    <source>
        <dbReference type="EMBL" id="ANS72265.1"/>
    </source>
</evidence>
<dbReference type="GO" id="GO:0005763">
    <property type="term" value="C:mitochondrial small ribosomal subunit"/>
    <property type="evidence" value="ECO:0007669"/>
    <property type="project" value="TreeGrafter"/>
</dbReference>
<evidence type="ECO:0000256" key="1">
    <source>
        <dbReference type="ARBA" id="ARBA00007345"/>
    </source>
</evidence>